<accession>A0A7W3P4H0</accession>
<feature type="transmembrane region" description="Helical" evidence="10">
    <location>
        <begin position="388"/>
        <end position="412"/>
    </location>
</feature>
<feature type="transmembrane region" description="Helical" evidence="10">
    <location>
        <begin position="356"/>
        <end position="376"/>
    </location>
</feature>
<keyword evidence="5" id="KW-0406">Ion transport</keyword>
<dbReference type="PANTHER" id="PTHR43427:SF6">
    <property type="entry name" value="CHLORIDE CHANNEL PROTEIN CLC-E"/>
    <property type="match status" value="1"/>
</dbReference>
<sequence>MGTARQRQPAPLIKRRLPSGVGAMMQPNATGDGQARLTAKFWLMVALTGVVTGLFGDLMMWILFGVQHLAFGVEGTGGGFEAAVERASAWHRAIPLLIAGVFGGVAWYLLRRFTPGKKSEVDDVLWTGQGRLSFRRSLGTSVISEIVIGLGASLGRESAPKLMGAVGGSLLAEWSRLSGAQRRLLVACGGGAGLACVYNVPLGGALFTAEVLLGAVNLPVILPALACSGIATLTAWLYLPSHATYADIPSYPFAFRLLVWSAPAGVVIGVLAAGYVRLIGWISHHRITGWKSIFAPLVAFGLTAGLAVWFPQLYGNGKGMAHDAFVGVGGLGLLVALSVLKPLVTVLCLGSGASGGLFTPVLSTGAVLGAALGLLFDRLWPGSPVGAYAMIGAAAMIGAGMQAPLAALALVLELTHDGFSLMVPMVIATVIATAITRWIDGYSIYSARLSAPADVTV</sequence>
<evidence type="ECO:0000256" key="5">
    <source>
        <dbReference type="ARBA" id="ARBA00023065"/>
    </source>
</evidence>
<evidence type="ECO:0000256" key="1">
    <source>
        <dbReference type="ARBA" id="ARBA00004141"/>
    </source>
</evidence>
<evidence type="ECO:0000256" key="10">
    <source>
        <dbReference type="SAM" id="Phobius"/>
    </source>
</evidence>
<dbReference type="InterPro" id="IPR001807">
    <property type="entry name" value="ClC"/>
</dbReference>
<dbReference type="GO" id="GO:0005254">
    <property type="term" value="F:chloride channel activity"/>
    <property type="evidence" value="ECO:0007669"/>
    <property type="project" value="UniProtKB-KW"/>
</dbReference>
<reference evidence="11 12" key="1">
    <citation type="submission" date="2020-07" db="EMBL/GenBank/DDBJ databases">
        <title>Sequencing the genomes of 1000 actinobacteria strains.</title>
        <authorList>
            <person name="Klenk H.-P."/>
        </authorList>
    </citation>
    <scope>NUCLEOTIDE SEQUENCE [LARGE SCALE GENOMIC DNA]</scope>
    <source>
        <strain evidence="11 12">DSM 100723</strain>
    </source>
</reference>
<keyword evidence="2" id="KW-0813">Transport</keyword>
<evidence type="ECO:0000256" key="2">
    <source>
        <dbReference type="ARBA" id="ARBA00022448"/>
    </source>
</evidence>
<dbReference type="Pfam" id="PF00654">
    <property type="entry name" value="Voltage_CLC"/>
    <property type="match status" value="1"/>
</dbReference>
<evidence type="ECO:0000256" key="4">
    <source>
        <dbReference type="ARBA" id="ARBA00022989"/>
    </source>
</evidence>
<keyword evidence="3 10" id="KW-0812">Transmembrane</keyword>
<keyword evidence="12" id="KW-1185">Reference proteome</keyword>
<feature type="transmembrane region" description="Helical" evidence="10">
    <location>
        <begin position="251"/>
        <end position="273"/>
    </location>
</feature>
<evidence type="ECO:0000256" key="7">
    <source>
        <dbReference type="ARBA" id="ARBA00023173"/>
    </source>
</evidence>
<organism evidence="11 12">
    <name type="scientific">Microlunatus kandeliicorticis</name>
    <dbReference type="NCBI Taxonomy" id="1759536"/>
    <lineage>
        <taxon>Bacteria</taxon>
        <taxon>Bacillati</taxon>
        <taxon>Actinomycetota</taxon>
        <taxon>Actinomycetes</taxon>
        <taxon>Propionibacteriales</taxon>
        <taxon>Propionibacteriaceae</taxon>
        <taxon>Microlunatus</taxon>
    </lineage>
</organism>
<keyword evidence="8" id="KW-0868">Chloride</keyword>
<keyword evidence="7" id="KW-0869">Chloride channel</keyword>
<feature type="transmembrane region" description="Helical" evidence="10">
    <location>
        <begin position="293"/>
        <end position="312"/>
    </location>
</feature>
<dbReference type="AlphaFoldDB" id="A0A7W3P4H0"/>
<evidence type="ECO:0000256" key="9">
    <source>
        <dbReference type="ARBA" id="ARBA00023303"/>
    </source>
</evidence>
<dbReference type="InterPro" id="IPR050368">
    <property type="entry name" value="ClC-type_chloride_channel"/>
</dbReference>
<dbReference type="Proteomes" id="UP000523079">
    <property type="component" value="Unassembled WGS sequence"/>
</dbReference>
<feature type="transmembrane region" description="Helical" evidence="10">
    <location>
        <begin position="418"/>
        <end position="439"/>
    </location>
</feature>
<dbReference type="RefSeq" id="WP_220483386.1">
    <property type="nucleotide sequence ID" value="NZ_JACGWT010000001.1"/>
</dbReference>
<feature type="transmembrane region" description="Helical" evidence="10">
    <location>
        <begin position="41"/>
        <end position="64"/>
    </location>
</feature>
<feature type="transmembrane region" description="Helical" evidence="10">
    <location>
        <begin position="89"/>
        <end position="110"/>
    </location>
</feature>
<evidence type="ECO:0000313" key="12">
    <source>
        <dbReference type="Proteomes" id="UP000523079"/>
    </source>
</evidence>
<comment type="subcellular location">
    <subcellularLocation>
        <location evidence="1">Membrane</location>
        <topology evidence="1">Multi-pass membrane protein</topology>
    </subcellularLocation>
</comment>
<dbReference type="PANTHER" id="PTHR43427">
    <property type="entry name" value="CHLORIDE CHANNEL PROTEIN CLC-E"/>
    <property type="match status" value="1"/>
</dbReference>
<protein>
    <submittedName>
        <fullName evidence="11">H+/Cl- antiporter ClcA</fullName>
    </submittedName>
</protein>
<dbReference type="SUPFAM" id="SSF81340">
    <property type="entry name" value="Clc chloride channel"/>
    <property type="match status" value="1"/>
</dbReference>
<dbReference type="InterPro" id="IPR014743">
    <property type="entry name" value="Cl-channel_core"/>
</dbReference>
<dbReference type="Gene3D" id="1.10.3080.10">
    <property type="entry name" value="Clc chloride channel"/>
    <property type="match status" value="1"/>
</dbReference>
<evidence type="ECO:0000256" key="3">
    <source>
        <dbReference type="ARBA" id="ARBA00022692"/>
    </source>
</evidence>
<evidence type="ECO:0000256" key="6">
    <source>
        <dbReference type="ARBA" id="ARBA00023136"/>
    </source>
</evidence>
<name>A0A7W3P4H0_9ACTN</name>
<keyword evidence="6 10" id="KW-0472">Membrane</keyword>
<feature type="transmembrane region" description="Helical" evidence="10">
    <location>
        <begin position="220"/>
        <end position="239"/>
    </location>
</feature>
<dbReference type="PRINTS" id="PR00762">
    <property type="entry name" value="CLCHANNEL"/>
</dbReference>
<feature type="transmembrane region" description="Helical" evidence="10">
    <location>
        <begin position="324"/>
        <end position="344"/>
    </location>
</feature>
<dbReference type="GO" id="GO:0034707">
    <property type="term" value="C:chloride channel complex"/>
    <property type="evidence" value="ECO:0007669"/>
    <property type="project" value="UniProtKB-KW"/>
</dbReference>
<keyword evidence="9" id="KW-0407">Ion channel</keyword>
<comment type="caution">
    <text evidence="11">The sequence shown here is derived from an EMBL/GenBank/DDBJ whole genome shotgun (WGS) entry which is preliminary data.</text>
</comment>
<proteinExistence type="predicted"/>
<evidence type="ECO:0000256" key="8">
    <source>
        <dbReference type="ARBA" id="ARBA00023214"/>
    </source>
</evidence>
<dbReference type="EMBL" id="JACGWT010000001">
    <property type="protein sequence ID" value="MBA8792901.1"/>
    <property type="molecule type" value="Genomic_DNA"/>
</dbReference>
<evidence type="ECO:0000313" key="11">
    <source>
        <dbReference type="EMBL" id="MBA8792901.1"/>
    </source>
</evidence>
<keyword evidence="4 10" id="KW-1133">Transmembrane helix</keyword>
<gene>
    <name evidence="11" type="ORF">FHX74_000495</name>
</gene>